<dbReference type="RefSeq" id="XP_011095247.1">
    <property type="nucleotide sequence ID" value="XM_011096945.2"/>
</dbReference>
<protein>
    <submittedName>
        <fullName evidence="2">Uncharacterized protein LOC105174756</fullName>
    </submittedName>
</protein>
<gene>
    <name evidence="2" type="primary">LOC105174756</name>
</gene>
<dbReference type="PANTHER" id="PTHR33320">
    <property type="entry name" value="METHIONYL-TRNA SYNTHETASE"/>
    <property type="match status" value="1"/>
</dbReference>
<name>A0A6I9U7D7_SESIN</name>
<evidence type="ECO:0000313" key="2">
    <source>
        <dbReference type="RefSeq" id="XP_011095247.1"/>
    </source>
</evidence>
<dbReference type="InParanoid" id="A0A6I9U7D7"/>
<evidence type="ECO:0000313" key="1">
    <source>
        <dbReference type="Proteomes" id="UP000504604"/>
    </source>
</evidence>
<organism evidence="1 2">
    <name type="scientific">Sesamum indicum</name>
    <name type="common">Oriental sesame</name>
    <name type="synonym">Sesamum orientale</name>
    <dbReference type="NCBI Taxonomy" id="4182"/>
    <lineage>
        <taxon>Eukaryota</taxon>
        <taxon>Viridiplantae</taxon>
        <taxon>Streptophyta</taxon>
        <taxon>Embryophyta</taxon>
        <taxon>Tracheophyta</taxon>
        <taxon>Spermatophyta</taxon>
        <taxon>Magnoliopsida</taxon>
        <taxon>eudicotyledons</taxon>
        <taxon>Gunneridae</taxon>
        <taxon>Pentapetalae</taxon>
        <taxon>asterids</taxon>
        <taxon>lamiids</taxon>
        <taxon>Lamiales</taxon>
        <taxon>Pedaliaceae</taxon>
        <taxon>Sesamum</taxon>
    </lineage>
</organism>
<dbReference type="OrthoDB" id="1872195at2759"/>
<keyword evidence="1" id="KW-1185">Reference proteome</keyword>
<dbReference type="PANTHER" id="PTHR33320:SF19">
    <property type="entry name" value="GATA-TYPE DOMAIN-CONTAINING PROTEIN"/>
    <property type="match status" value="1"/>
</dbReference>
<dbReference type="KEGG" id="sind:105174756"/>
<dbReference type="AlphaFoldDB" id="A0A6I9U7D7"/>
<accession>A0A6I9U7D7</accession>
<proteinExistence type="predicted"/>
<dbReference type="Proteomes" id="UP000504604">
    <property type="component" value="Linkage group LG12"/>
</dbReference>
<reference evidence="2" key="1">
    <citation type="submission" date="2025-08" db="UniProtKB">
        <authorList>
            <consortium name="RefSeq"/>
        </authorList>
    </citation>
    <scope>IDENTIFICATION</scope>
</reference>
<sequence length="91" mass="10368">MLLSQSGEEGKRNRASLSLSLSYMVCFCFLVDQKSVVRRSKPVAGMCSRCRHGATVADMRTLTRFCYIPFYCKSWKAIMCSFCGTILKSYR</sequence>
<dbReference type="GeneID" id="105174756"/>